<feature type="transmembrane region" description="Helical" evidence="7">
    <location>
        <begin position="280"/>
        <end position="298"/>
    </location>
</feature>
<dbReference type="PANTHER" id="PTHR43266:SF2">
    <property type="entry name" value="MAJOR FACILITATOR SUPERFAMILY (MFS) PROFILE DOMAIN-CONTAINING PROTEIN"/>
    <property type="match status" value="1"/>
</dbReference>
<evidence type="ECO:0000256" key="4">
    <source>
        <dbReference type="ARBA" id="ARBA00022692"/>
    </source>
</evidence>
<comment type="subcellular location">
    <subcellularLocation>
        <location evidence="1">Cell membrane</location>
        <topology evidence="1">Multi-pass membrane protein</topology>
    </subcellularLocation>
</comment>
<protein>
    <submittedName>
        <fullName evidence="9">PUTATIVE INTEGRAL MEMBRANE PROTEIN</fullName>
    </submittedName>
</protein>
<feature type="transmembrane region" description="Helical" evidence="7">
    <location>
        <begin position="102"/>
        <end position="123"/>
    </location>
</feature>
<keyword evidence="4 7" id="KW-0812">Transmembrane</keyword>
<feature type="transmembrane region" description="Helical" evidence="7">
    <location>
        <begin position="144"/>
        <end position="165"/>
    </location>
</feature>
<dbReference type="PROSITE" id="PS50850">
    <property type="entry name" value="MFS"/>
    <property type="match status" value="1"/>
</dbReference>
<keyword evidence="10" id="KW-1185">Reference proteome</keyword>
<feature type="transmembrane region" description="Helical" evidence="7">
    <location>
        <begin position="21"/>
        <end position="39"/>
    </location>
</feature>
<keyword evidence="5 7" id="KW-1133">Transmembrane helix</keyword>
<feature type="transmembrane region" description="Helical" evidence="7">
    <location>
        <begin position="78"/>
        <end position="96"/>
    </location>
</feature>
<dbReference type="GO" id="GO:0005886">
    <property type="term" value="C:plasma membrane"/>
    <property type="evidence" value="ECO:0007669"/>
    <property type="project" value="UniProtKB-SubCell"/>
</dbReference>
<keyword evidence="6 7" id="KW-0472">Membrane</keyword>
<dbReference type="InterPro" id="IPR020846">
    <property type="entry name" value="MFS_dom"/>
</dbReference>
<evidence type="ECO:0000256" key="1">
    <source>
        <dbReference type="ARBA" id="ARBA00004651"/>
    </source>
</evidence>
<organism evidence="10">
    <name type="scientific">Wolinella succinogenes (strain ATCC 29543 / DSM 1740 / CCUG 13145 / JCM 31913 / LMG 7466 / NCTC 11488 / FDC 602W)</name>
    <name type="common">Vibrio succinogenes</name>
    <dbReference type="NCBI Taxonomy" id="273121"/>
    <lineage>
        <taxon>Bacteria</taxon>
        <taxon>Pseudomonadati</taxon>
        <taxon>Campylobacterota</taxon>
        <taxon>Epsilonproteobacteria</taxon>
        <taxon>Campylobacterales</taxon>
        <taxon>Helicobacteraceae</taxon>
        <taxon>Wolinella</taxon>
    </lineage>
</organism>
<proteinExistence type="predicted"/>
<feature type="transmembrane region" description="Helical" evidence="7">
    <location>
        <begin position="171"/>
        <end position="190"/>
    </location>
</feature>
<accession>Q7M9G5</accession>
<evidence type="ECO:0000259" key="8">
    <source>
        <dbReference type="PROSITE" id="PS50850"/>
    </source>
</evidence>
<dbReference type="SUPFAM" id="SSF103473">
    <property type="entry name" value="MFS general substrate transporter"/>
    <property type="match status" value="1"/>
</dbReference>
<dbReference type="EMBL" id="BX571659">
    <property type="protein sequence ID" value="CAE10046.1"/>
    <property type="molecule type" value="Genomic_DNA"/>
</dbReference>
<dbReference type="InterPro" id="IPR011701">
    <property type="entry name" value="MFS"/>
</dbReference>
<dbReference type="STRING" id="273121.WS0942"/>
<dbReference type="RefSeq" id="WP_011138842.1">
    <property type="nucleotide sequence ID" value="NC_005090.1"/>
</dbReference>
<dbReference type="Proteomes" id="UP000000422">
    <property type="component" value="Chromosome"/>
</dbReference>
<dbReference type="InterPro" id="IPR036259">
    <property type="entry name" value="MFS_trans_sf"/>
</dbReference>
<evidence type="ECO:0000313" key="9">
    <source>
        <dbReference type="EMBL" id="CAE10046.1"/>
    </source>
</evidence>
<dbReference type="Pfam" id="PF07690">
    <property type="entry name" value="MFS_1"/>
    <property type="match status" value="1"/>
</dbReference>
<feature type="transmembrane region" description="Helical" evidence="7">
    <location>
        <begin position="370"/>
        <end position="387"/>
    </location>
</feature>
<dbReference type="GO" id="GO:0022857">
    <property type="term" value="F:transmembrane transporter activity"/>
    <property type="evidence" value="ECO:0007669"/>
    <property type="project" value="InterPro"/>
</dbReference>
<feature type="transmembrane region" description="Helical" evidence="7">
    <location>
        <begin position="335"/>
        <end position="358"/>
    </location>
</feature>
<sequence length="407" mass="45135">MTHLSLLKSNPLVRNLSLIQLINYFALMFTQVALFTLMAQNGIGALGLSLAAALFWAPSILLSPLSGTLIDRFSSKKLLPFLLLVEILATLLFLAFTAKEDFGMLLALLFLRSAAGTTYYTATMSLLPKILEGDSLQRANELHSMIYSVCLTLGMALGGIVVHSLGVKSAFLIDASLYLIALMILIATPLPREESPNEPILAMLQDGFFYLFSQKSLLFIMAIHAVVATTLFDAIVTLLAKNHYHQTLAIPLAIGFINAARAFSAMVGPFIFGRIISEKNLGWMLALEGVLLIFWAFLAREFYASILGVLGAGILITTLWSYTMTMLQKRIEKRYYGRVVAYNDMFFTLIAVLSSLLIGYLLELGMEERWGIALIGGFFILIGVAYAKRRERFLGEKIGDFNFKDFR</sequence>
<feature type="transmembrane region" description="Helical" evidence="7">
    <location>
        <begin position="217"/>
        <end position="240"/>
    </location>
</feature>
<dbReference type="AlphaFoldDB" id="Q7M9G5"/>
<dbReference type="Gene3D" id="1.20.1250.20">
    <property type="entry name" value="MFS general substrate transporter like domains"/>
    <property type="match status" value="1"/>
</dbReference>
<evidence type="ECO:0000256" key="2">
    <source>
        <dbReference type="ARBA" id="ARBA00022448"/>
    </source>
</evidence>
<dbReference type="PANTHER" id="PTHR43266">
    <property type="entry name" value="MACROLIDE-EFFLUX PROTEIN"/>
    <property type="match status" value="1"/>
</dbReference>
<dbReference type="HOGENOM" id="CLU_699502_0_0_7"/>
<dbReference type="eggNOG" id="COG2814">
    <property type="taxonomic scope" value="Bacteria"/>
</dbReference>
<feature type="domain" description="Major facilitator superfamily (MFS) profile" evidence="8">
    <location>
        <begin position="1"/>
        <end position="193"/>
    </location>
</feature>
<evidence type="ECO:0000256" key="7">
    <source>
        <dbReference type="SAM" id="Phobius"/>
    </source>
</evidence>
<evidence type="ECO:0000256" key="6">
    <source>
        <dbReference type="ARBA" id="ARBA00023136"/>
    </source>
</evidence>
<name>Q7M9G5_WOLSU</name>
<keyword evidence="2" id="KW-0813">Transport</keyword>
<feature type="transmembrane region" description="Helical" evidence="7">
    <location>
        <begin position="304"/>
        <end position="323"/>
    </location>
</feature>
<evidence type="ECO:0000256" key="5">
    <source>
        <dbReference type="ARBA" id="ARBA00022989"/>
    </source>
</evidence>
<evidence type="ECO:0000256" key="3">
    <source>
        <dbReference type="ARBA" id="ARBA00022475"/>
    </source>
</evidence>
<dbReference type="KEGG" id="wsu:WS0942"/>
<feature type="transmembrane region" description="Helical" evidence="7">
    <location>
        <begin position="45"/>
        <end position="66"/>
    </location>
</feature>
<keyword evidence="3" id="KW-1003">Cell membrane</keyword>
<dbReference type="CDD" id="cd06173">
    <property type="entry name" value="MFS_MefA_like"/>
    <property type="match status" value="1"/>
</dbReference>
<reference evidence="9 10" key="1">
    <citation type="journal article" date="2003" name="Proc. Natl. Acad. Sci. U.S.A.">
        <title>Complete genome sequence and analysis of Wolinella succinogenes.</title>
        <authorList>
            <person name="Baar C."/>
            <person name="Eppinger M."/>
            <person name="Raddatz G."/>
            <person name="Simon JM."/>
            <person name="Lanz C."/>
            <person name="Klimmek O."/>
            <person name="Nandakumar R."/>
            <person name="Gross R."/>
            <person name="Rosinus A."/>
            <person name="Keller H."/>
            <person name="Jagtap P."/>
            <person name="Linke B."/>
            <person name="Meyer F."/>
            <person name="Lederer H."/>
            <person name="Schuster S.C."/>
        </authorList>
    </citation>
    <scope>NUCLEOTIDE SEQUENCE [LARGE SCALE GENOMIC DNA]</scope>
    <source>
        <strain evidence="10">ATCC 29543 / DSM 1740 / CCUG 13145 / JCM 31913 / LMG 7466 / NCTC 11488 / FDC 602W</strain>
    </source>
</reference>
<evidence type="ECO:0000313" key="10">
    <source>
        <dbReference type="Proteomes" id="UP000000422"/>
    </source>
</evidence>
<gene>
    <name evidence="9" type="ordered locus">WS0942</name>
</gene>